<dbReference type="Gene3D" id="1.10.730.10">
    <property type="entry name" value="Isoleucyl-tRNA Synthetase, Domain 1"/>
    <property type="match status" value="1"/>
</dbReference>
<dbReference type="InterPro" id="IPR009080">
    <property type="entry name" value="tRNAsynth_Ia_anticodon-bd"/>
</dbReference>
<comment type="function">
    <text evidence="11">Catalyzes the attachment of arginine to tRNA(Arg) in a two-step reaction: arginine is first activated by ATP to form Arg-AMP and then transferred to the acceptor end of tRNA(Arg).</text>
</comment>
<dbReference type="InterPro" id="IPR008909">
    <property type="entry name" value="DALR_anticod-bd"/>
</dbReference>
<dbReference type="InParanoid" id="A0A6I8TPI1"/>
<evidence type="ECO:0000256" key="6">
    <source>
        <dbReference type="ARBA" id="ARBA00022917"/>
    </source>
</evidence>
<keyword evidence="4 12" id="KW-0547">Nucleotide-binding</keyword>
<evidence type="ECO:0000256" key="2">
    <source>
        <dbReference type="ARBA" id="ARBA00012837"/>
    </source>
</evidence>
<evidence type="ECO:0000256" key="9">
    <source>
        <dbReference type="ARBA" id="ARBA00039495"/>
    </source>
</evidence>
<dbReference type="GO" id="GO:0005524">
    <property type="term" value="F:ATP binding"/>
    <property type="evidence" value="ECO:0007669"/>
    <property type="project" value="UniProtKB-KW"/>
</dbReference>
<dbReference type="GO" id="GO:0006420">
    <property type="term" value="P:arginyl-tRNA aminoacylation"/>
    <property type="evidence" value="ECO:0007669"/>
    <property type="project" value="InterPro"/>
</dbReference>
<evidence type="ECO:0000256" key="7">
    <source>
        <dbReference type="ARBA" id="ARBA00023146"/>
    </source>
</evidence>
<evidence type="ECO:0000256" key="5">
    <source>
        <dbReference type="ARBA" id="ARBA00022840"/>
    </source>
</evidence>
<dbReference type="InterPro" id="IPR001278">
    <property type="entry name" value="Arg-tRNA-ligase"/>
</dbReference>
<dbReference type="FunFam" id="1.10.730.10:FF:000006">
    <property type="entry name" value="Arginyl-tRNA synthetase 2, mitochondrial"/>
    <property type="match status" value="1"/>
</dbReference>
<accession>A0A6I8TPI1</accession>
<evidence type="ECO:0000256" key="4">
    <source>
        <dbReference type="ARBA" id="ARBA00022741"/>
    </source>
</evidence>
<dbReference type="GO" id="GO:0032543">
    <property type="term" value="P:mitochondrial translation"/>
    <property type="evidence" value="ECO:0007669"/>
    <property type="project" value="TreeGrafter"/>
</dbReference>
<evidence type="ECO:0000256" key="8">
    <source>
        <dbReference type="ARBA" id="ARBA00033033"/>
    </source>
</evidence>
<dbReference type="InterPro" id="IPR001412">
    <property type="entry name" value="aa-tRNA-synth_I_CS"/>
</dbReference>
<keyword evidence="7 12" id="KW-0030">Aminoacyl-tRNA synthetase</keyword>
<dbReference type="SUPFAM" id="SSF47323">
    <property type="entry name" value="Anticodon-binding domain of a subclass of class I aminoacyl-tRNA synthetases"/>
    <property type="match status" value="1"/>
</dbReference>
<evidence type="ECO:0000256" key="1">
    <source>
        <dbReference type="ARBA" id="ARBA00005594"/>
    </source>
</evidence>
<keyword evidence="6 12" id="KW-0648">Protein biosynthesis</keyword>
<dbReference type="SMART" id="SM00836">
    <property type="entry name" value="DALR_1"/>
    <property type="match status" value="1"/>
</dbReference>
<dbReference type="FunCoup" id="A0A6I8TPI1">
    <property type="interactions" value="1564"/>
</dbReference>
<dbReference type="Pfam" id="PF05746">
    <property type="entry name" value="DALR_1"/>
    <property type="match status" value="1"/>
</dbReference>
<name>A0A6I8TPI1_AEDAE</name>
<dbReference type="InterPro" id="IPR014729">
    <property type="entry name" value="Rossmann-like_a/b/a_fold"/>
</dbReference>
<dbReference type="PROSITE" id="PS00178">
    <property type="entry name" value="AA_TRNA_LIGASE_I"/>
    <property type="match status" value="1"/>
</dbReference>
<evidence type="ECO:0000256" key="3">
    <source>
        <dbReference type="ARBA" id="ARBA00022598"/>
    </source>
</evidence>
<sequence length="567" mass="64482">MTASYTKLASNKLIGNKFNIARWSFHVPKGALQPEVHLPVNSGADEKVLLDSIAGNYKEHIKDVYSQGEGKRKRLVMRLCRNQFMENVLNDFSIQRRIQEETPKTLIEFSSPNIAKPFHAGHLRSAIIGNFLANIYHHLGHDVVKLNYLGDWGTQFGFLKMGVELKGLSREDIRKNPIKMLYKAYVYAYTQASTNEELQSRARTIFSDMEQGKLKDLDGWTDYRSYTVDELRKVYDRLGITFDQYHWESQYGIGDIAHVVSRLQENGLLITQDDGRKVVKVGPRNIPIVKSDGSTLYLTRDIAALIDRHQRFTFDKAIYVVDNAQSDHFAALASIAQQMGLPYASDIVHVKFGRVHGMSTRKGNAVFLSDILDEAEALMRHKQVKKSNLHSLLEDRTATKVDVINNPEVTSTLGTTAVVVNDLKQRRMRDYDFSWDKALQTDGDCGIKLQYTHCRLWSLVKNADECCPDNEQCQPKLLPEPEALHLICEIANYDGILTEAADKQEACILVNYLFGLCNAANRCVQTMNVKNELSKEKRIQRLKLFNTARSVLQHGMQILGLKPLLEM</sequence>
<reference evidence="14" key="2">
    <citation type="submission" date="2020-05" db="UniProtKB">
        <authorList>
            <consortium name="EnsemblMetazoa"/>
        </authorList>
    </citation>
    <scope>IDENTIFICATION</scope>
    <source>
        <strain evidence="14">LVP_AGWG</strain>
    </source>
</reference>
<evidence type="ECO:0000256" key="10">
    <source>
        <dbReference type="ARBA" id="ARBA00049339"/>
    </source>
</evidence>
<dbReference type="GO" id="GO:0005739">
    <property type="term" value="C:mitochondrion"/>
    <property type="evidence" value="ECO:0007669"/>
    <property type="project" value="TreeGrafter"/>
</dbReference>
<evidence type="ECO:0000256" key="11">
    <source>
        <dbReference type="ARBA" id="ARBA00049595"/>
    </source>
</evidence>
<keyword evidence="3 12" id="KW-0436">Ligase</keyword>
<organism evidence="14 15">
    <name type="scientific">Aedes aegypti</name>
    <name type="common">Yellowfever mosquito</name>
    <name type="synonym">Culex aegypti</name>
    <dbReference type="NCBI Taxonomy" id="7159"/>
    <lineage>
        <taxon>Eukaryota</taxon>
        <taxon>Metazoa</taxon>
        <taxon>Ecdysozoa</taxon>
        <taxon>Arthropoda</taxon>
        <taxon>Hexapoda</taxon>
        <taxon>Insecta</taxon>
        <taxon>Pterygota</taxon>
        <taxon>Neoptera</taxon>
        <taxon>Endopterygota</taxon>
        <taxon>Diptera</taxon>
        <taxon>Nematocera</taxon>
        <taxon>Culicoidea</taxon>
        <taxon>Culicidae</taxon>
        <taxon>Culicinae</taxon>
        <taxon>Aedini</taxon>
        <taxon>Aedes</taxon>
        <taxon>Stegomyia</taxon>
    </lineage>
</organism>
<dbReference type="EC" id="6.1.1.19" evidence="2"/>
<feature type="domain" description="DALR anticodon binding" evidence="13">
    <location>
        <begin position="449"/>
        <end position="567"/>
    </location>
</feature>
<evidence type="ECO:0000313" key="14">
    <source>
        <dbReference type="EnsemblMetazoa" id="AAEL013862-PB"/>
    </source>
</evidence>
<dbReference type="GO" id="GO:0004814">
    <property type="term" value="F:arginine-tRNA ligase activity"/>
    <property type="evidence" value="ECO:0007669"/>
    <property type="project" value="UniProtKB-EC"/>
</dbReference>
<gene>
    <name evidence="14" type="primary">5578821</name>
</gene>
<dbReference type="SUPFAM" id="SSF52374">
    <property type="entry name" value="Nucleotidylyl transferase"/>
    <property type="match status" value="1"/>
</dbReference>
<comment type="similarity">
    <text evidence="1 12">Belongs to the class-I aminoacyl-tRNA synthetase family.</text>
</comment>
<dbReference type="OrthoDB" id="68056at2759"/>
<dbReference type="Gene3D" id="3.40.50.620">
    <property type="entry name" value="HUPs"/>
    <property type="match status" value="1"/>
</dbReference>
<protein>
    <recommendedName>
        <fullName evidence="9">Probable arginine--tRNA ligase, mitochondrial</fullName>
        <ecNumber evidence="2">6.1.1.19</ecNumber>
    </recommendedName>
    <alternativeName>
        <fullName evidence="8">Arginyl-tRNA synthetase</fullName>
    </alternativeName>
</protein>
<evidence type="ECO:0000256" key="12">
    <source>
        <dbReference type="RuleBase" id="RU363038"/>
    </source>
</evidence>
<comment type="catalytic activity">
    <reaction evidence="10">
        <text>tRNA(Arg) + L-arginine + ATP = L-arginyl-tRNA(Arg) + AMP + diphosphate</text>
        <dbReference type="Rhea" id="RHEA:20301"/>
        <dbReference type="Rhea" id="RHEA-COMP:9658"/>
        <dbReference type="Rhea" id="RHEA-COMP:9673"/>
        <dbReference type="ChEBI" id="CHEBI:30616"/>
        <dbReference type="ChEBI" id="CHEBI:32682"/>
        <dbReference type="ChEBI" id="CHEBI:33019"/>
        <dbReference type="ChEBI" id="CHEBI:78442"/>
        <dbReference type="ChEBI" id="CHEBI:78513"/>
        <dbReference type="ChEBI" id="CHEBI:456215"/>
        <dbReference type="EC" id="6.1.1.19"/>
    </reaction>
</comment>
<proteinExistence type="inferred from homology"/>
<dbReference type="PANTHER" id="PTHR11956:SF11">
    <property type="entry name" value="ARGININE--TRNA LIGASE, MITOCHONDRIAL-RELATED"/>
    <property type="match status" value="1"/>
</dbReference>
<dbReference type="PRINTS" id="PR01038">
    <property type="entry name" value="TRNASYNTHARG"/>
</dbReference>
<keyword evidence="5 12" id="KW-0067">ATP-binding</keyword>
<dbReference type="FunFam" id="3.40.50.620:FF:000058">
    <property type="entry name" value="Mitochondrial arginyl-tRNA synthetase"/>
    <property type="match status" value="1"/>
</dbReference>
<dbReference type="PANTHER" id="PTHR11956">
    <property type="entry name" value="ARGINYL-TRNA SYNTHETASE"/>
    <property type="match status" value="1"/>
</dbReference>
<dbReference type="Proteomes" id="UP000008820">
    <property type="component" value="Chromosome 3"/>
</dbReference>
<evidence type="ECO:0000313" key="15">
    <source>
        <dbReference type="Proteomes" id="UP000008820"/>
    </source>
</evidence>
<dbReference type="EnsemblMetazoa" id="AAEL013862-RB">
    <property type="protein sequence ID" value="AAEL013862-PB"/>
    <property type="gene ID" value="AAEL013862"/>
</dbReference>
<evidence type="ECO:0000259" key="13">
    <source>
        <dbReference type="SMART" id="SM00836"/>
    </source>
</evidence>
<dbReference type="InterPro" id="IPR035684">
    <property type="entry name" value="ArgRS_core"/>
</dbReference>
<dbReference type="AlphaFoldDB" id="A0A6I8TPI1"/>
<reference evidence="14 15" key="1">
    <citation type="submission" date="2017-06" db="EMBL/GenBank/DDBJ databases">
        <title>Aedes aegypti genome working group (AGWG) sequencing and assembly.</title>
        <authorList>
            <consortium name="Aedes aegypti Genome Working Group (AGWG)"/>
            <person name="Matthews B.J."/>
        </authorList>
    </citation>
    <scope>NUCLEOTIDE SEQUENCE [LARGE SCALE GENOMIC DNA]</scope>
    <source>
        <strain evidence="14 15">LVP_AGWG</strain>
    </source>
</reference>
<dbReference type="NCBIfam" id="TIGR00456">
    <property type="entry name" value="argS"/>
    <property type="match status" value="1"/>
</dbReference>
<dbReference type="Pfam" id="PF00750">
    <property type="entry name" value="tRNA-synt_1d"/>
    <property type="match status" value="1"/>
</dbReference>
<keyword evidence="15" id="KW-1185">Reference proteome</keyword>